<dbReference type="InterPro" id="IPR041107">
    <property type="entry name" value="Rimk_N"/>
</dbReference>
<dbReference type="GO" id="GO:0046872">
    <property type="term" value="F:metal ion binding"/>
    <property type="evidence" value="ECO:0007669"/>
    <property type="project" value="UniProtKB-KW"/>
</dbReference>
<dbReference type="GO" id="GO:0009432">
    <property type="term" value="P:SOS response"/>
    <property type="evidence" value="ECO:0007669"/>
    <property type="project" value="TreeGrafter"/>
</dbReference>
<dbReference type="GO" id="GO:0006412">
    <property type="term" value="P:translation"/>
    <property type="evidence" value="ECO:0007669"/>
    <property type="project" value="UniProtKB-KW"/>
</dbReference>
<dbReference type="PANTHER" id="PTHR21621:SF7">
    <property type="entry name" value="RIBOSOMAL PROTEIN BS6--L-GLUTAMATE LIGASE"/>
    <property type="match status" value="1"/>
</dbReference>
<keyword evidence="3" id="KW-0436">Ligase</keyword>
<evidence type="ECO:0000256" key="12">
    <source>
        <dbReference type="PROSITE-ProRule" id="PRU00409"/>
    </source>
</evidence>
<dbReference type="InterPro" id="IPR011761">
    <property type="entry name" value="ATP-grasp"/>
</dbReference>
<feature type="domain" description="ATP-grasp" evidence="14">
    <location>
        <begin position="266"/>
        <end position="449"/>
    </location>
</feature>
<dbReference type="SUPFAM" id="SSF56059">
    <property type="entry name" value="Glutathione synthetase ATP-binding domain-like"/>
    <property type="match status" value="1"/>
</dbReference>
<evidence type="ECO:0000256" key="3">
    <source>
        <dbReference type="ARBA" id="ARBA00022598"/>
    </source>
</evidence>
<evidence type="ECO:0000256" key="8">
    <source>
        <dbReference type="ARBA" id="ARBA00022917"/>
    </source>
</evidence>
<comment type="caution">
    <text evidence="15">The sequence shown here is derived from an EMBL/GenBank/DDBJ whole genome shotgun (WGS) entry which is preliminary data.</text>
</comment>
<dbReference type="InterPro" id="IPR008503">
    <property type="entry name" value="Asp_endopeptidase"/>
</dbReference>
<keyword evidence="16" id="KW-1185">Reference proteome</keyword>
<gene>
    <name evidence="15" type="ORF">HY29_10090</name>
</gene>
<evidence type="ECO:0000259" key="14">
    <source>
        <dbReference type="PROSITE" id="PS50975"/>
    </source>
</evidence>
<dbReference type="SUPFAM" id="SSF50630">
    <property type="entry name" value="Acid proteases"/>
    <property type="match status" value="1"/>
</dbReference>
<dbReference type="Gene3D" id="3.30.1490.20">
    <property type="entry name" value="ATP-grasp fold, A domain"/>
    <property type="match status" value="1"/>
</dbReference>
<evidence type="ECO:0000256" key="7">
    <source>
        <dbReference type="ARBA" id="ARBA00022842"/>
    </source>
</evidence>
<dbReference type="OrthoDB" id="3865600at2"/>
<dbReference type="InterPro" id="IPR013815">
    <property type="entry name" value="ATP_grasp_subdomain_1"/>
</dbReference>
<dbReference type="Gene3D" id="2.40.70.10">
    <property type="entry name" value="Acid Proteases"/>
    <property type="match status" value="1"/>
</dbReference>
<evidence type="ECO:0000256" key="9">
    <source>
        <dbReference type="ARBA" id="ARBA00023211"/>
    </source>
</evidence>
<dbReference type="Pfam" id="PF05618">
    <property type="entry name" value="Zn_protease"/>
    <property type="match status" value="1"/>
</dbReference>
<evidence type="ECO:0000256" key="11">
    <source>
        <dbReference type="ARBA" id="ARBA00072141"/>
    </source>
</evidence>
<dbReference type="InterPro" id="IPR013651">
    <property type="entry name" value="ATP-grasp_RimK-type"/>
</dbReference>
<dbReference type="Gene3D" id="3.30.470.20">
    <property type="entry name" value="ATP-grasp fold, B domain"/>
    <property type="match status" value="1"/>
</dbReference>
<evidence type="ECO:0000256" key="4">
    <source>
        <dbReference type="ARBA" id="ARBA00022723"/>
    </source>
</evidence>
<dbReference type="eggNOG" id="COG4067">
    <property type="taxonomic scope" value="Bacteria"/>
</dbReference>
<dbReference type="Pfam" id="PF18030">
    <property type="entry name" value="Rimk_N"/>
    <property type="match status" value="1"/>
</dbReference>
<dbReference type="GO" id="GO:0005737">
    <property type="term" value="C:cytoplasm"/>
    <property type="evidence" value="ECO:0007669"/>
    <property type="project" value="TreeGrafter"/>
</dbReference>
<dbReference type="Pfam" id="PF08443">
    <property type="entry name" value="RimK"/>
    <property type="match status" value="1"/>
</dbReference>
<dbReference type="RefSeq" id="WP_034792730.1">
    <property type="nucleotide sequence ID" value="NZ_AWFF01000026.1"/>
</dbReference>
<dbReference type="PATRIC" id="fig|1280946.3.peg.812"/>
<dbReference type="FunFam" id="3.30.1490.20:FF:000005">
    <property type="entry name" value="Probable alpha-L-glutamate ligase 1"/>
    <property type="match status" value="1"/>
</dbReference>
<evidence type="ECO:0000256" key="6">
    <source>
        <dbReference type="ARBA" id="ARBA00022840"/>
    </source>
</evidence>
<keyword evidence="5 12" id="KW-0547">Nucleotide-binding</keyword>
<dbReference type="NCBIfam" id="NF007764">
    <property type="entry name" value="PRK10446.1"/>
    <property type="match status" value="1"/>
</dbReference>
<dbReference type="EMBL" id="AWFF01000026">
    <property type="protein sequence ID" value="KCZ55946.1"/>
    <property type="molecule type" value="Genomic_DNA"/>
</dbReference>
<feature type="region of interest" description="Disordered" evidence="13">
    <location>
        <begin position="456"/>
        <end position="475"/>
    </location>
</feature>
<keyword evidence="4" id="KW-0479">Metal-binding</keyword>
<keyword evidence="9" id="KW-0464">Manganese</keyword>
<comment type="cofactor">
    <cofactor evidence="1">
        <name>Mn(2+)</name>
        <dbReference type="ChEBI" id="CHEBI:29035"/>
    </cofactor>
</comment>
<protein>
    <recommendedName>
        <fullName evidence="11">Probable alpha-L-glutamate ligase</fullName>
    </recommendedName>
</protein>
<accession>A0A062U6H3</accession>
<feature type="compositionally biased region" description="Basic residues" evidence="13">
    <location>
        <begin position="464"/>
        <end position="475"/>
    </location>
</feature>
<dbReference type="PROSITE" id="PS50975">
    <property type="entry name" value="ATP_GRASP"/>
    <property type="match status" value="1"/>
</dbReference>
<dbReference type="Proteomes" id="UP000027037">
    <property type="component" value="Unassembled WGS sequence"/>
</dbReference>
<keyword evidence="8" id="KW-0648">Protein biosynthesis</keyword>
<evidence type="ECO:0000256" key="5">
    <source>
        <dbReference type="ARBA" id="ARBA00022741"/>
    </source>
</evidence>
<evidence type="ECO:0000256" key="1">
    <source>
        <dbReference type="ARBA" id="ARBA00001936"/>
    </source>
</evidence>
<name>A0A062U6H3_9PROT</name>
<reference evidence="15 16" key="1">
    <citation type="journal article" date="2014" name="Antonie Van Leeuwenhoek">
        <title>Hyphomonas beringensis sp. nov. and Hyphomonas chukchiensis sp. nov., isolated from surface seawater of the Bering Sea and Chukchi Sea.</title>
        <authorList>
            <person name="Li C."/>
            <person name="Lai Q."/>
            <person name="Li G."/>
            <person name="Dong C."/>
            <person name="Wang J."/>
            <person name="Liao Y."/>
            <person name="Shao Z."/>
        </authorList>
    </citation>
    <scope>NUCLEOTIDE SEQUENCE [LARGE SCALE GENOMIC DNA]</scope>
    <source>
        <strain evidence="15 16">25B14_1</strain>
    </source>
</reference>
<dbReference type="NCBIfam" id="TIGR00768">
    <property type="entry name" value="rimK_fam"/>
    <property type="match status" value="1"/>
</dbReference>
<dbReference type="AlphaFoldDB" id="A0A062U6H3"/>
<dbReference type="GO" id="GO:0018169">
    <property type="term" value="F:ribosomal S6-glutamic acid ligase activity"/>
    <property type="evidence" value="ECO:0007669"/>
    <property type="project" value="TreeGrafter"/>
</dbReference>
<proteinExistence type="inferred from homology"/>
<keyword evidence="6 12" id="KW-0067">ATP-binding</keyword>
<dbReference type="GO" id="GO:0005524">
    <property type="term" value="F:ATP binding"/>
    <property type="evidence" value="ECO:0007669"/>
    <property type="project" value="UniProtKB-UniRule"/>
</dbReference>
<dbReference type="InterPro" id="IPR021109">
    <property type="entry name" value="Peptidase_aspartic_dom_sf"/>
</dbReference>
<dbReference type="InterPro" id="IPR004666">
    <property type="entry name" value="Rp_bS6_RimK/Lys_biosynth_LsyX"/>
</dbReference>
<comment type="cofactor">
    <cofactor evidence="2">
        <name>Mg(2+)</name>
        <dbReference type="ChEBI" id="CHEBI:18420"/>
    </cofactor>
</comment>
<evidence type="ECO:0000256" key="13">
    <source>
        <dbReference type="SAM" id="MobiDB-lite"/>
    </source>
</evidence>
<dbReference type="STRING" id="1280946.HY29_10090"/>
<evidence type="ECO:0000313" key="15">
    <source>
        <dbReference type="EMBL" id="KCZ55946.1"/>
    </source>
</evidence>
<evidence type="ECO:0000256" key="2">
    <source>
        <dbReference type="ARBA" id="ARBA00001946"/>
    </source>
</evidence>
<sequence>MTHAEPFELGWEEWLSLPDLGLPAIKAKVDTGARTSALHASVIETFGPPDAPQVRFLIQPDPSDPGLEITCSAPVVDRREVTSSNGDTELRYVIQTDVQMGERRWPIQLTLTNRETMSYRMLFGRGAIQPDMIVDANASFRQPELGFGAYAGLPKKKPVKRPLRIALLTREPNNYSSRRLIEAAEARGHVIEAIDTARCYMQIGTLDPEVHYDGKALPRYDAVIPRIGAGITDYGLAVLRQFSNTGAFCLNGAGSIGRSRDKLLAHQMLARAKIGMPITAFAHSPKDTKGLISLAGGAPVVVKLLSSTQGKGVVLAETRKAAESLVDAFRGLEANFLVQEFVEEAAGADVRAFVVGNKIVGSMKRQAQKGEFRSNLHRGGTASSVKLTKAERDTAREAARVLGLRVAGVDLLQTKDGPKVLEVNSSPGLEGIETATGKDIAGLIISHLESQVRPLSRVREPAAKTRRRARQLSAN</sequence>
<keyword evidence="7" id="KW-0460">Magnesium</keyword>
<dbReference type="eggNOG" id="COG0189">
    <property type="taxonomic scope" value="Bacteria"/>
</dbReference>
<evidence type="ECO:0000313" key="16">
    <source>
        <dbReference type="Proteomes" id="UP000027037"/>
    </source>
</evidence>
<dbReference type="Gene3D" id="3.40.50.20">
    <property type="match status" value="1"/>
</dbReference>
<organism evidence="15 16">
    <name type="scientific">Hyphomonas beringensis</name>
    <dbReference type="NCBI Taxonomy" id="1280946"/>
    <lineage>
        <taxon>Bacteria</taxon>
        <taxon>Pseudomonadati</taxon>
        <taxon>Pseudomonadota</taxon>
        <taxon>Alphaproteobacteria</taxon>
        <taxon>Hyphomonadales</taxon>
        <taxon>Hyphomonadaceae</taxon>
        <taxon>Hyphomonas</taxon>
    </lineage>
</organism>
<comment type="similarity">
    <text evidence="10">In the C-terminal section; belongs to the RimK family.</text>
</comment>
<evidence type="ECO:0000256" key="10">
    <source>
        <dbReference type="ARBA" id="ARBA00061239"/>
    </source>
</evidence>
<dbReference type="PANTHER" id="PTHR21621">
    <property type="entry name" value="RIBOSOMAL PROTEIN S6 MODIFICATION PROTEIN"/>
    <property type="match status" value="1"/>
</dbReference>